<dbReference type="RefSeq" id="WP_005996561.1">
    <property type="nucleotide sequence ID" value="NZ_AECZ01000042.1"/>
</dbReference>
<dbReference type="AlphaFoldDB" id="E1K1N8"/>
<gene>
    <name evidence="4" type="ORF">DesfrDRAFT_3788</name>
</gene>
<dbReference type="GO" id="GO:0046872">
    <property type="term" value="F:metal ion binding"/>
    <property type="evidence" value="ECO:0007669"/>
    <property type="project" value="UniProtKB-KW"/>
</dbReference>
<keyword evidence="5" id="KW-1185">Reference proteome</keyword>
<accession>E1K1N8</accession>
<sequence>MRVAVVSDSHLAAPTPWFEDVYARYLAGADRLFHCGDHTGYAVWTYLLQHPGFEAVAGNTDGYDLSAELPAILELDLCGLRTAVTHGWGMRQCLAARIAKALGDRCDLIFFGHSHAAEDVRIGDTRLINPGSLSPGGSLALVDMMPGSGVAAVRFITL</sequence>
<dbReference type="InterPro" id="IPR000979">
    <property type="entry name" value="Phosphodiesterase_MJ0936/Vps29"/>
</dbReference>
<evidence type="ECO:0000313" key="4">
    <source>
        <dbReference type="EMBL" id="EFL49476.1"/>
    </source>
</evidence>
<evidence type="ECO:0000256" key="2">
    <source>
        <dbReference type="RuleBase" id="RU362039"/>
    </source>
</evidence>
<comment type="cofactor">
    <cofactor evidence="2">
        <name>a divalent metal cation</name>
        <dbReference type="ChEBI" id="CHEBI:60240"/>
    </cofactor>
</comment>
<comment type="caution">
    <text evidence="4">The sequence shown here is derived from an EMBL/GenBank/DDBJ whole genome shotgun (WGS) entry which is preliminary data.</text>
</comment>
<organism evidence="4 5">
    <name type="scientific">Solidesulfovibrio fructosivorans JJ]</name>
    <dbReference type="NCBI Taxonomy" id="596151"/>
    <lineage>
        <taxon>Bacteria</taxon>
        <taxon>Pseudomonadati</taxon>
        <taxon>Thermodesulfobacteriota</taxon>
        <taxon>Desulfovibrionia</taxon>
        <taxon>Desulfovibrionales</taxon>
        <taxon>Desulfovibrionaceae</taxon>
        <taxon>Solidesulfovibrio</taxon>
    </lineage>
</organism>
<keyword evidence="2" id="KW-0479">Metal-binding</keyword>
<dbReference type="InterPro" id="IPR024654">
    <property type="entry name" value="Calcineurin-like_PHP_lpxH"/>
</dbReference>
<dbReference type="STRING" id="596151.DesfrDRAFT_3788"/>
<feature type="domain" description="Calcineurin-like phosphoesterase" evidence="3">
    <location>
        <begin position="1"/>
        <end position="135"/>
    </location>
</feature>
<dbReference type="EMBL" id="AECZ01000042">
    <property type="protein sequence ID" value="EFL49476.1"/>
    <property type="molecule type" value="Genomic_DNA"/>
</dbReference>
<dbReference type="NCBIfam" id="TIGR00040">
    <property type="entry name" value="yfcE"/>
    <property type="match status" value="1"/>
</dbReference>
<comment type="similarity">
    <text evidence="1 2">Belongs to the metallophosphoesterase superfamily. YfcE family.</text>
</comment>
<reference evidence="4 5" key="1">
    <citation type="submission" date="2010-08" db="EMBL/GenBank/DDBJ databases">
        <title>The draft genome of Desulfovibrio fructosovorans JJ.</title>
        <authorList>
            <consortium name="US DOE Joint Genome Institute (JGI-PGF)"/>
            <person name="Lucas S."/>
            <person name="Copeland A."/>
            <person name="Lapidus A."/>
            <person name="Cheng J.-F."/>
            <person name="Bruce D."/>
            <person name="Goodwin L."/>
            <person name="Pitluck S."/>
            <person name="Land M.L."/>
            <person name="Hauser L."/>
            <person name="Chang Y.-J."/>
            <person name="Jeffries C."/>
            <person name="Wall J.D."/>
            <person name="Stahl D.A."/>
            <person name="Arkin A.P."/>
            <person name="Dehal P."/>
            <person name="Stolyar S.M."/>
            <person name="Hazen T.C."/>
            <person name="Woyke T.J."/>
        </authorList>
    </citation>
    <scope>NUCLEOTIDE SEQUENCE [LARGE SCALE GENOMIC DNA]</scope>
    <source>
        <strain evidence="4 5">JJ</strain>
    </source>
</reference>
<proteinExistence type="inferred from homology"/>
<dbReference type="InterPro" id="IPR029052">
    <property type="entry name" value="Metallo-depent_PP-like"/>
</dbReference>
<protein>
    <recommendedName>
        <fullName evidence="2">Phosphoesterase</fullName>
        <ecNumber evidence="2">3.1.4.-</ecNumber>
    </recommendedName>
</protein>
<dbReference type="Gene3D" id="3.60.21.10">
    <property type="match status" value="1"/>
</dbReference>
<evidence type="ECO:0000259" key="3">
    <source>
        <dbReference type="Pfam" id="PF12850"/>
    </source>
</evidence>
<dbReference type="eggNOG" id="COG0622">
    <property type="taxonomic scope" value="Bacteria"/>
</dbReference>
<name>E1K1N8_SOLFR</name>
<dbReference type="Proteomes" id="UP000006250">
    <property type="component" value="Unassembled WGS sequence"/>
</dbReference>
<dbReference type="Pfam" id="PF12850">
    <property type="entry name" value="Metallophos_2"/>
    <property type="match status" value="1"/>
</dbReference>
<dbReference type="OrthoDB" id="9785951at2"/>
<dbReference type="SUPFAM" id="SSF56300">
    <property type="entry name" value="Metallo-dependent phosphatases"/>
    <property type="match status" value="1"/>
</dbReference>
<dbReference type="EC" id="3.1.4.-" evidence="2"/>
<evidence type="ECO:0000313" key="5">
    <source>
        <dbReference type="Proteomes" id="UP000006250"/>
    </source>
</evidence>
<evidence type="ECO:0000256" key="1">
    <source>
        <dbReference type="ARBA" id="ARBA00008950"/>
    </source>
</evidence>
<dbReference type="GO" id="GO:0016787">
    <property type="term" value="F:hydrolase activity"/>
    <property type="evidence" value="ECO:0007669"/>
    <property type="project" value="UniProtKB-UniRule"/>
</dbReference>